<evidence type="ECO:0000313" key="3">
    <source>
        <dbReference type="Proteomes" id="UP000249299"/>
    </source>
</evidence>
<evidence type="ECO:0000256" key="1">
    <source>
        <dbReference type="SAM" id="SignalP"/>
    </source>
</evidence>
<name>A0A327JGU9_9HYPH</name>
<dbReference type="AlphaFoldDB" id="A0A327JGU9"/>
<proteinExistence type="predicted"/>
<dbReference type="Proteomes" id="UP000249299">
    <property type="component" value="Unassembled WGS sequence"/>
</dbReference>
<keyword evidence="1" id="KW-0732">Signal</keyword>
<protein>
    <recommendedName>
        <fullName evidence="4">DUF1344 domain-containing protein</fullName>
    </recommendedName>
</protein>
<evidence type="ECO:0000313" key="2">
    <source>
        <dbReference type="EMBL" id="RAI24533.1"/>
    </source>
</evidence>
<comment type="caution">
    <text evidence="2">The sequence shown here is derived from an EMBL/GenBank/DDBJ whole genome shotgun (WGS) entry which is preliminary data.</text>
</comment>
<feature type="chain" id="PRO_5016279189" description="DUF1344 domain-containing protein" evidence="1">
    <location>
        <begin position="49"/>
        <end position="116"/>
    </location>
</feature>
<dbReference type="OrthoDB" id="7872012at2"/>
<feature type="signal peptide" evidence="1">
    <location>
        <begin position="1"/>
        <end position="48"/>
    </location>
</feature>
<dbReference type="Pfam" id="PF07076">
    <property type="entry name" value="DUF1344"/>
    <property type="match status" value="1"/>
</dbReference>
<gene>
    <name evidence="2" type="ORF">CH339_22175</name>
</gene>
<keyword evidence="3" id="KW-1185">Reference proteome</keyword>
<evidence type="ECO:0008006" key="4">
    <source>
        <dbReference type="Google" id="ProtNLM"/>
    </source>
</evidence>
<dbReference type="EMBL" id="NPEV01000077">
    <property type="protein sequence ID" value="RAI24533.1"/>
    <property type="molecule type" value="Genomic_DNA"/>
</dbReference>
<reference evidence="2 3" key="1">
    <citation type="submission" date="2017-07" db="EMBL/GenBank/DDBJ databases">
        <title>Draft Genome Sequences of Select Purple Nonsulfur Bacteria.</title>
        <authorList>
            <person name="Lasarre B."/>
            <person name="Mckinlay J.B."/>
        </authorList>
    </citation>
    <scope>NUCLEOTIDE SEQUENCE [LARGE SCALE GENOMIC DNA]</scope>
    <source>
        <strain evidence="2 3">DSM 11290</strain>
    </source>
</reference>
<accession>A0A327JGU9</accession>
<organism evidence="2 3">
    <name type="scientific">Rhodobium orientis</name>
    <dbReference type="NCBI Taxonomy" id="34017"/>
    <lineage>
        <taxon>Bacteria</taxon>
        <taxon>Pseudomonadati</taxon>
        <taxon>Pseudomonadota</taxon>
        <taxon>Alphaproteobacteria</taxon>
        <taxon>Hyphomicrobiales</taxon>
        <taxon>Rhodobiaceae</taxon>
        <taxon>Rhodobium</taxon>
    </lineage>
</organism>
<dbReference type="InterPro" id="IPR009780">
    <property type="entry name" value="DUF1344"/>
</dbReference>
<sequence length="116" mass="12327">MPIPGCGHRAGQCRSTTTRILAMRSPLRALAVAAVLGSLAFLPAGAQAEEKEGTIARMDTNIGAIILTDGTQIMLPEEFNVEGLDPGKHIYVDFDVIDGQKVAQIIEIIGEDQPAE</sequence>